<comment type="cofactor">
    <cofactor evidence="1">
        <name>pyridoxal 5'-phosphate</name>
        <dbReference type="ChEBI" id="CHEBI:597326"/>
    </cofactor>
</comment>
<dbReference type="InterPro" id="IPR000796">
    <property type="entry name" value="Asp_trans"/>
</dbReference>
<keyword evidence="5" id="KW-0032">Aminotransferase</keyword>
<dbReference type="EMBL" id="CAJNOL010000551">
    <property type="protein sequence ID" value="CAF1112769.1"/>
    <property type="molecule type" value="Genomic_DNA"/>
</dbReference>
<name>A0A814PYL4_9BILA</name>
<evidence type="ECO:0000256" key="3">
    <source>
        <dbReference type="ARBA" id="ARBA00011738"/>
    </source>
</evidence>
<evidence type="ECO:0000313" key="11">
    <source>
        <dbReference type="Proteomes" id="UP000663870"/>
    </source>
</evidence>
<comment type="caution">
    <text evidence="10">The sequence shown here is derived from an EMBL/GenBank/DDBJ whole genome shotgun (WGS) entry which is preliminary data.</text>
</comment>
<evidence type="ECO:0000256" key="4">
    <source>
        <dbReference type="ARBA" id="ARBA00012753"/>
    </source>
</evidence>
<dbReference type="GO" id="GO:0030170">
    <property type="term" value="F:pyridoxal phosphate binding"/>
    <property type="evidence" value="ECO:0007669"/>
    <property type="project" value="InterPro"/>
</dbReference>
<evidence type="ECO:0000256" key="2">
    <source>
        <dbReference type="ARBA" id="ARBA00007441"/>
    </source>
</evidence>
<dbReference type="EMBL" id="CAJNOH010000048">
    <property type="protein sequence ID" value="CAF0808975.1"/>
    <property type="molecule type" value="Genomic_DNA"/>
</dbReference>
<dbReference type="InterPro" id="IPR004839">
    <property type="entry name" value="Aminotransferase_I/II_large"/>
</dbReference>
<dbReference type="PANTHER" id="PTHR11879:SF55">
    <property type="entry name" value="GLUTAMATE OXALOACETATE TRANSAMINASE 1, ISOFORM B"/>
    <property type="match status" value="1"/>
</dbReference>
<evidence type="ECO:0000313" key="9">
    <source>
        <dbReference type="EMBL" id="CAF0808975.1"/>
    </source>
</evidence>
<comment type="similarity">
    <text evidence="2">Belongs to the class-I pyridoxal-phosphate-dependent aminotransferase family.</text>
</comment>
<dbReference type="SUPFAM" id="SSF53383">
    <property type="entry name" value="PLP-dependent transferases"/>
    <property type="match status" value="2"/>
</dbReference>
<organism evidence="10 11">
    <name type="scientific">Rotaria sordida</name>
    <dbReference type="NCBI Taxonomy" id="392033"/>
    <lineage>
        <taxon>Eukaryota</taxon>
        <taxon>Metazoa</taxon>
        <taxon>Spiralia</taxon>
        <taxon>Gnathifera</taxon>
        <taxon>Rotifera</taxon>
        <taxon>Eurotatoria</taxon>
        <taxon>Bdelloidea</taxon>
        <taxon>Philodinida</taxon>
        <taxon>Philodinidae</taxon>
        <taxon>Rotaria</taxon>
    </lineage>
</organism>
<protein>
    <recommendedName>
        <fullName evidence="4">aspartate transaminase</fullName>
        <ecNumber evidence="4">2.6.1.1</ecNumber>
    </recommendedName>
</protein>
<dbReference type="InterPro" id="IPR015421">
    <property type="entry name" value="PyrdxlP-dep_Trfase_major"/>
</dbReference>
<evidence type="ECO:0000256" key="6">
    <source>
        <dbReference type="ARBA" id="ARBA00022679"/>
    </source>
</evidence>
<dbReference type="PANTHER" id="PTHR11879">
    <property type="entry name" value="ASPARTATE AMINOTRANSFERASE"/>
    <property type="match status" value="1"/>
</dbReference>
<comment type="subunit">
    <text evidence="3">Homodimer.</text>
</comment>
<dbReference type="InterPro" id="IPR015422">
    <property type="entry name" value="PyrdxlP-dep_Trfase_small"/>
</dbReference>
<dbReference type="Proteomes" id="UP000663870">
    <property type="component" value="Unassembled WGS sequence"/>
</dbReference>
<sequence length="141" mass="15966">MSLFRNISIDLPIEVCHLTKLFNQDTNPLKVNLSIEVYQDKNGTGLDTFCIACLKLILSEQSLAIIENRACSIQSLSGTSTLRIGLDFLYRNGFPYQDFSSGDLDTDAWAVRYFVHEAKHELFIAQSFAKNFGLYNEHIGH</sequence>
<dbReference type="Pfam" id="PF00155">
    <property type="entry name" value="Aminotran_1_2"/>
    <property type="match status" value="1"/>
</dbReference>
<keyword evidence="6" id="KW-0808">Transferase</keyword>
<accession>A0A814PYL4</accession>
<evidence type="ECO:0000256" key="1">
    <source>
        <dbReference type="ARBA" id="ARBA00001933"/>
    </source>
</evidence>
<gene>
    <name evidence="10" type="ORF">JXQ802_LOCUS19784</name>
    <name evidence="9" type="ORF">PYM288_LOCUS4993</name>
</gene>
<dbReference type="GO" id="GO:0006532">
    <property type="term" value="P:aspartate biosynthetic process"/>
    <property type="evidence" value="ECO:0007669"/>
    <property type="project" value="TreeGrafter"/>
</dbReference>
<dbReference type="GO" id="GO:0005829">
    <property type="term" value="C:cytosol"/>
    <property type="evidence" value="ECO:0007669"/>
    <property type="project" value="TreeGrafter"/>
</dbReference>
<dbReference type="InterPro" id="IPR015424">
    <property type="entry name" value="PyrdxlP-dep_Trfase"/>
</dbReference>
<dbReference type="Gene3D" id="3.90.1150.10">
    <property type="entry name" value="Aspartate Aminotransferase, domain 1"/>
    <property type="match status" value="1"/>
</dbReference>
<dbReference type="AlphaFoldDB" id="A0A814PYL4"/>
<dbReference type="GO" id="GO:0004069">
    <property type="term" value="F:L-aspartate:2-oxoglutarate aminotransferase activity"/>
    <property type="evidence" value="ECO:0007669"/>
    <property type="project" value="UniProtKB-EC"/>
</dbReference>
<evidence type="ECO:0000256" key="7">
    <source>
        <dbReference type="ARBA" id="ARBA00022898"/>
    </source>
</evidence>
<evidence type="ECO:0000313" key="10">
    <source>
        <dbReference type="EMBL" id="CAF1112769.1"/>
    </source>
</evidence>
<dbReference type="Gene3D" id="3.40.640.10">
    <property type="entry name" value="Type I PLP-dependent aspartate aminotransferase-like (Major domain)"/>
    <property type="match status" value="1"/>
</dbReference>
<evidence type="ECO:0000259" key="8">
    <source>
        <dbReference type="Pfam" id="PF00155"/>
    </source>
</evidence>
<reference evidence="10" key="1">
    <citation type="submission" date="2021-02" db="EMBL/GenBank/DDBJ databases">
        <authorList>
            <person name="Nowell W R."/>
        </authorList>
    </citation>
    <scope>NUCLEOTIDE SEQUENCE</scope>
</reference>
<keyword evidence="7" id="KW-0663">Pyridoxal phosphate</keyword>
<proteinExistence type="inferred from homology"/>
<dbReference type="Proteomes" id="UP000663854">
    <property type="component" value="Unassembled WGS sequence"/>
</dbReference>
<dbReference type="EC" id="2.6.1.1" evidence="4"/>
<evidence type="ECO:0000256" key="5">
    <source>
        <dbReference type="ARBA" id="ARBA00022576"/>
    </source>
</evidence>
<feature type="domain" description="Aminotransferase class I/classII large" evidence="8">
    <location>
        <begin position="96"/>
        <end position="140"/>
    </location>
</feature>
<keyword evidence="11" id="KW-1185">Reference proteome</keyword>